<dbReference type="OrthoDB" id="368909at2759"/>
<keyword evidence="3" id="KW-1185">Reference proteome</keyword>
<feature type="compositionally biased region" description="Low complexity" evidence="1">
    <location>
        <begin position="269"/>
        <end position="278"/>
    </location>
</feature>
<dbReference type="AlphaFoldDB" id="A0A316YTU3"/>
<dbReference type="InParanoid" id="A0A316YTU3"/>
<feature type="compositionally biased region" description="Low complexity" evidence="1">
    <location>
        <begin position="163"/>
        <end position="174"/>
    </location>
</feature>
<proteinExistence type="predicted"/>
<dbReference type="Proteomes" id="UP000245768">
    <property type="component" value="Unassembled WGS sequence"/>
</dbReference>
<protein>
    <recommendedName>
        <fullName evidence="4">LSM domain-containing protein</fullName>
    </recommendedName>
</protein>
<feature type="compositionally biased region" description="Polar residues" evidence="1">
    <location>
        <begin position="119"/>
        <end position="132"/>
    </location>
</feature>
<reference evidence="2 3" key="1">
    <citation type="journal article" date="2018" name="Mol. Biol. Evol.">
        <title>Broad Genomic Sampling Reveals a Smut Pathogenic Ancestry of the Fungal Clade Ustilaginomycotina.</title>
        <authorList>
            <person name="Kijpornyongpan T."/>
            <person name="Mondo S.J."/>
            <person name="Barry K."/>
            <person name="Sandor L."/>
            <person name="Lee J."/>
            <person name="Lipzen A."/>
            <person name="Pangilinan J."/>
            <person name="LaButti K."/>
            <person name="Hainaut M."/>
            <person name="Henrissat B."/>
            <person name="Grigoriev I.V."/>
            <person name="Spatafora J.W."/>
            <person name="Aime M.C."/>
        </authorList>
    </citation>
    <scope>NUCLEOTIDE SEQUENCE [LARGE SCALE GENOMIC DNA]</scope>
    <source>
        <strain evidence="2 3">MCA 4198</strain>
    </source>
</reference>
<feature type="compositionally biased region" description="Polar residues" evidence="1">
    <location>
        <begin position="192"/>
        <end position="213"/>
    </location>
</feature>
<gene>
    <name evidence="2" type="ORF">FA10DRAFT_11561</name>
</gene>
<evidence type="ECO:0000256" key="1">
    <source>
        <dbReference type="SAM" id="MobiDB-lite"/>
    </source>
</evidence>
<dbReference type="Gene3D" id="2.30.30.100">
    <property type="match status" value="1"/>
</dbReference>
<dbReference type="SUPFAM" id="SSF50182">
    <property type="entry name" value="Sm-like ribonucleoproteins"/>
    <property type="match status" value="1"/>
</dbReference>
<evidence type="ECO:0000313" key="2">
    <source>
        <dbReference type="EMBL" id="PWN92990.1"/>
    </source>
</evidence>
<feature type="compositionally biased region" description="Polar residues" evidence="1">
    <location>
        <begin position="247"/>
        <end position="260"/>
    </location>
</feature>
<evidence type="ECO:0008006" key="4">
    <source>
        <dbReference type="Google" id="ProtNLM"/>
    </source>
</evidence>
<organism evidence="2 3">
    <name type="scientific">Acaromyces ingoldii</name>
    <dbReference type="NCBI Taxonomy" id="215250"/>
    <lineage>
        <taxon>Eukaryota</taxon>
        <taxon>Fungi</taxon>
        <taxon>Dikarya</taxon>
        <taxon>Basidiomycota</taxon>
        <taxon>Ustilaginomycotina</taxon>
        <taxon>Exobasidiomycetes</taxon>
        <taxon>Exobasidiales</taxon>
        <taxon>Cryptobasidiaceae</taxon>
        <taxon>Acaromyces</taxon>
    </lineage>
</organism>
<feature type="compositionally biased region" description="Polar residues" evidence="1">
    <location>
        <begin position="418"/>
        <end position="431"/>
    </location>
</feature>
<feature type="region of interest" description="Disordered" evidence="1">
    <location>
        <begin position="116"/>
        <end position="494"/>
    </location>
</feature>
<sequence>MYQPPNLRPDDIRSSRAAERIESDFVDRAVRITIRDGRLFEGRFACVDSGCNIILSEAAMGQSSVPFVELSPVRPNIQPGVGPEGATELAKGQELWTGEGHGPGRGNPVFDSQAHEAMDQSTGPRFTYSHASQLDIGPGGSSSGSSAQSPGITRLLYSRTEEPAPSTRSAAARRINSGLKRAAPGEKKTKQRTQSTPGDPAAGSSQRLLQSSRPGDGGTAAGAQISPSARFYTPPAPPPLVLESRRASVSNVPFSQTGAQTRPNPPASSPSRATPSSSLGLMLGRPLATSDPSPSPAHFSLPPMQIADEVSKLGESGPVESQRGRRGRPARAATVSSRGRRLSQRNVSFLVPQTPGVTSESSAPASSRTHPEVLPEHSGRVIFVLERADRRRRSSEGHLVGDPRRVQHNMPPPPLTPRFTSNPGSSGSTQGPALAESPRSRTDLVSFRGIGSSRVQSQRSDHHQRSSSDVSGLTGGIDVRGSHGVRHNHSNSDPVPFNQAVVASPHVGTQHAVGLYQPGWNPMTHRNRAFSSAGLGAGPYPGFHLDSAGVTSSTGQGSSQDENRAGLSSSGMSDPAAHVGTGESYRNMPTSSHAGPLRPFHAEASRPGEEERQGALTHQHHQQASKEWQSRGTGPEEERDQPGAL</sequence>
<name>A0A316YTU3_9BASI</name>
<dbReference type="InterPro" id="IPR010920">
    <property type="entry name" value="LSM_dom_sf"/>
</dbReference>
<feature type="compositionally biased region" description="Polar residues" evidence="1">
    <location>
        <begin position="355"/>
        <end position="368"/>
    </location>
</feature>
<feature type="region of interest" description="Disordered" evidence="1">
    <location>
        <begin position="546"/>
        <end position="645"/>
    </location>
</feature>
<evidence type="ECO:0000313" key="3">
    <source>
        <dbReference type="Proteomes" id="UP000245768"/>
    </source>
</evidence>
<dbReference type="GeneID" id="37039812"/>
<feature type="compositionally biased region" description="Basic and acidic residues" evidence="1">
    <location>
        <begin position="369"/>
        <end position="379"/>
    </location>
</feature>
<dbReference type="RefSeq" id="XP_025380188.1">
    <property type="nucleotide sequence ID" value="XM_025517896.1"/>
</dbReference>
<feature type="compositionally biased region" description="Low complexity" evidence="1">
    <location>
        <begin position="551"/>
        <end position="560"/>
    </location>
</feature>
<accession>A0A316YTU3</accession>
<feature type="compositionally biased region" description="Basic and acidic residues" evidence="1">
    <location>
        <begin position="600"/>
        <end position="613"/>
    </location>
</feature>
<feature type="compositionally biased region" description="Basic and acidic residues" evidence="1">
    <location>
        <begin position="386"/>
        <end position="405"/>
    </location>
</feature>
<dbReference type="EMBL" id="KZ819634">
    <property type="protein sequence ID" value="PWN92990.1"/>
    <property type="molecule type" value="Genomic_DNA"/>
</dbReference>